<dbReference type="Gene3D" id="3.90.1200.10">
    <property type="match status" value="1"/>
</dbReference>
<dbReference type="AlphaFoldDB" id="A0A8H9L6N1"/>
<dbReference type="Proteomes" id="UP000600547">
    <property type="component" value="Unassembled WGS sequence"/>
</dbReference>
<dbReference type="InterPro" id="IPR011009">
    <property type="entry name" value="Kinase-like_dom_sf"/>
</dbReference>
<evidence type="ECO:0000313" key="3">
    <source>
        <dbReference type="Proteomes" id="UP000600547"/>
    </source>
</evidence>
<comment type="caution">
    <text evidence="2">The sequence shown here is derived from an EMBL/GenBank/DDBJ whole genome shotgun (WGS) entry which is preliminary data.</text>
</comment>
<name>A0A8H9L6N1_9DEIO</name>
<gene>
    <name evidence="2" type="ORF">GCM10008956_11150</name>
</gene>
<proteinExistence type="predicted"/>
<sequence length="65" mass="7176">MTQDGRVTGFIDWSFAEIGDPRSDVAVATHELTEPDREAFVEGYGPAARLTPQEAAYFLEVALLF</sequence>
<dbReference type="InterPro" id="IPR002575">
    <property type="entry name" value="Aminoglycoside_PTrfase"/>
</dbReference>
<evidence type="ECO:0000313" key="2">
    <source>
        <dbReference type="EMBL" id="GGM36366.1"/>
    </source>
</evidence>
<feature type="domain" description="Aminoglycoside phosphotransferase" evidence="1">
    <location>
        <begin position="3"/>
        <end position="50"/>
    </location>
</feature>
<dbReference type="Pfam" id="PF01636">
    <property type="entry name" value="APH"/>
    <property type="match status" value="1"/>
</dbReference>
<accession>A0A8H9L6N1</accession>
<protein>
    <recommendedName>
        <fullName evidence="1">Aminoglycoside phosphotransferase domain-containing protein</fullName>
    </recommendedName>
</protein>
<reference evidence="3" key="1">
    <citation type="journal article" date="2019" name="Int. J. Syst. Evol. Microbiol.">
        <title>The Global Catalogue of Microorganisms (GCM) 10K type strain sequencing project: providing services to taxonomists for standard genome sequencing and annotation.</title>
        <authorList>
            <consortium name="The Broad Institute Genomics Platform"/>
            <consortium name="The Broad Institute Genome Sequencing Center for Infectious Disease"/>
            <person name="Wu L."/>
            <person name="Ma J."/>
        </authorList>
    </citation>
    <scope>NUCLEOTIDE SEQUENCE [LARGE SCALE GENOMIC DNA]</scope>
    <source>
        <strain evidence="3">JCM 31047</strain>
    </source>
</reference>
<dbReference type="SUPFAM" id="SSF56112">
    <property type="entry name" value="Protein kinase-like (PK-like)"/>
    <property type="match status" value="1"/>
</dbReference>
<dbReference type="EMBL" id="BMQG01000003">
    <property type="protein sequence ID" value="GGM36366.1"/>
    <property type="molecule type" value="Genomic_DNA"/>
</dbReference>
<evidence type="ECO:0000259" key="1">
    <source>
        <dbReference type="Pfam" id="PF01636"/>
    </source>
</evidence>
<organism evidence="2 3">
    <name type="scientific">Deinococcus arenae</name>
    <dbReference type="NCBI Taxonomy" id="1452751"/>
    <lineage>
        <taxon>Bacteria</taxon>
        <taxon>Thermotogati</taxon>
        <taxon>Deinococcota</taxon>
        <taxon>Deinococci</taxon>
        <taxon>Deinococcales</taxon>
        <taxon>Deinococcaceae</taxon>
        <taxon>Deinococcus</taxon>
    </lineage>
</organism>
<keyword evidence="3" id="KW-1185">Reference proteome</keyword>